<name>A0AA47NA00_MERPO</name>
<gene>
    <name evidence="5" type="primary">ddit4l</name>
    <name evidence="5" type="ORF">N1851_003680</name>
</gene>
<dbReference type="AlphaFoldDB" id="A0AA47NA00"/>
<evidence type="ECO:0000313" key="6">
    <source>
        <dbReference type="Proteomes" id="UP001174136"/>
    </source>
</evidence>
<protein>
    <submittedName>
        <fullName evidence="5">DNA damage-inducible transcript 4-like protein</fullName>
    </submittedName>
</protein>
<evidence type="ECO:0000256" key="2">
    <source>
        <dbReference type="ARBA" id="ARBA00010670"/>
    </source>
</evidence>
<dbReference type="Pfam" id="PF07809">
    <property type="entry name" value="RTP801_C"/>
    <property type="match status" value="1"/>
</dbReference>
<organism evidence="5 6">
    <name type="scientific">Merluccius polli</name>
    <name type="common">Benguela hake</name>
    <name type="synonym">Merluccius cadenati</name>
    <dbReference type="NCBI Taxonomy" id="89951"/>
    <lineage>
        <taxon>Eukaryota</taxon>
        <taxon>Metazoa</taxon>
        <taxon>Chordata</taxon>
        <taxon>Craniata</taxon>
        <taxon>Vertebrata</taxon>
        <taxon>Euteleostomi</taxon>
        <taxon>Actinopterygii</taxon>
        <taxon>Neopterygii</taxon>
        <taxon>Teleostei</taxon>
        <taxon>Neoteleostei</taxon>
        <taxon>Acanthomorphata</taxon>
        <taxon>Zeiogadaria</taxon>
        <taxon>Gadariae</taxon>
        <taxon>Gadiformes</taxon>
        <taxon>Gadoidei</taxon>
        <taxon>Merlucciidae</taxon>
        <taxon>Merluccius</taxon>
    </lineage>
</organism>
<dbReference type="Proteomes" id="UP001174136">
    <property type="component" value="Unassembled WGS sequence"/>
</dbReference>
<comment type="subcellular location">
    <subcellularLocation>
        <location evidence="1">Cytoplasm</location>
    </subcellularLocation>
</comment>
<evidence type="ECO:0000256" key="1">
    <source>
        <dbReference type="ARBA" id="ARBA00004496"/>
    </source>
</evidence>
<evidence type="ECO:0000313" key="5">
    <source>
        <dbReference type="EMBL" id="KAK0154247.1"/>
    </source>
</evidence>
<accession>A0AA47NA00</accession>
<sequence length="214" mass="23996">MVSTAALGIGIRSPMSPPDRESVFEVMLKYLFPSNQKGNLAGRRGSVESCDEMEKNAPISDVDAGPEDEEERRLQLSLAAQVERCLSEAKRAALRCQVLLLPRRMTARVARDVVRASAGEPCGLRGASITVYLEEDEDHDHHKDGPFLKPLGVIRPDPSVTPTFELSVVFRASADGWAPLKHIFVTEEVLKLRPQYRLVKRKLYSSERPVIYYY</sequence>
<feature type="region of interest" description="Disordered" evidence="4">
    <location>
        <begin position="41"/>
        <end position="68"/>
    </location>
</feature>
<comment type="similarity">
    <text evidence="2">Belongs to the DDIT4 family.</text>
</comment>
<dbReference type="Gene3D" id="3.90.470.40">
    <property type="entry name" value="RTP801-like"/>
    <property type="match status" value="1"/>
</dbReference>
<evidence type="ECO:0000256" key="3">
    <source>
        <dbReference type="ARBA" id="ARBA00022490"/>
    </source>
</evidence>
<keyword evidence="3" id="KW-0963">Cytoplasm</keyword>
<proteinExistence type="inferred from homology"/>
<dbReference type="EMBL" id="JAOPHQ010000575">
    <property type="protein sequence ID" value="KAK0154247.1"/>
    <property type="molecule type" value="Genomic_DNA"/>
</dbReference>
<reference evidence="5" key="1">
    <citation type="journal article" date="2023" name="Front. Mar. Sci.">
        <title>A new Merluccius polli reference genome to investigate the effects of global change in West African waters.</title>
        <authorList>
            <person name="Mateo J.L."/>
            <person name="Blanco-Fernandez C."/>
            <person name="Garcia-Vazquez E."/>
            <person name="Machado-Schiaffino G."/>
        </authorList>
    </citation>
    <scope>NUCLEOTIDE SEQUENCE</scope>
    <source>
        <strain evidence="5">C29</strain>
        <tissue evidence="5">Fin</tissue>
    </source>
</reference>
<comment type="caution">
    <text evidence="5">The sequence shown here is derived from an EMBL/GenBank/DDBJ whole genome shotgun (WGS) entry which is preliminary data.</text>
</comment>
<dbReference type="InterPro" id="IPR038281">
    <property type="entry name" value="RTP801-like_C_sf"/>
</dbReference>
<evidence type="ECO:0000256" key="4">
    <source>
        <dbReference type="SAM" id="MobiDB-lite"/>
    </source>
</evidence>
<dbReference type="PANTHER" id="PTHR12478">
    <property type="entry name" value="DNA-DAMAGE-INDUCIBLE TRANSCRIPT 4 PROTEIN DDIT4"/>
    <property type="match status" value="1"/>
</dbReference>
<dbReference type="GO" id="GO:0005737">
    <property type="term" value="C:cytoplasm"/>
    <property type="evidence" value="ECO:0007669"/>
    <property type="project" value="UniProtKB-SubCell"/>
</dbReference>
<dbReference type="GO" id="GO:0009968">
    <property type="term" value="P:negative regulation of signal transduction"/>
    <property type="evidence" value="ECO:0007669"/>
    <property type="project" value="InterPro"/>
</dbReference>
<keyword evidence="6" id="KW-1185">Reference proteome</keyword>
<dbReference type="PANTHER" id="PTHR12478:SF18">
    <property type="entry name" value="REGULATED IN DEVELOPMENT AND DNA DAMAGE RESPONSE 2"/>
    <property type="match status" value="1"/>
</dbReference>
<dbReference type="InterPro" id="IPR012918">
    <property type="entry name" value="RTP801-like"/>
</dbReference>